<evidence type="ECO:0000256" key="1">
    <source>
        <dbReference type="SAM" id="MobiDB-lite"/>
    </source>
</evidence>
<reference evidence="3" key="1">
    <citation type="journal article" date="2005" name="Appl. Environ. Microbiol.">
        <title>Highly divergent genes for methanopterin-linked C1 transfer reactions in Lake Washington, assessed via metagenomic analysis and mRNA detection.</title>
        <authorList>
            <person name="Kalyuzhnaya M.G."/>
            <person name="Bowerman S."/>
            <person name="Nercessian O."/>
            <person name="Lidstrom M.E."/>
            <person name="Chistoserdova L."/>
        </authorList>
    </citation>
    <scope>NUCLEOTIDE SEQUENCE</scope>
</reference>
<proteinExistence type="predicted"/>
<evidence type="ECO:0000259" key="2">
    <source>
        <dbReference type="Pfam" id="PF01968"/>
    </source>
</evidence>
<dbReference type="GO" id="GO:0016787">
    <property type="term" value="F:hydrolase activity"/>
    <property type="evidence" value="ECO:0007669"/>
    <property type="project" value="InterPro"/>
</dbReference>
<name>Q4JIQ7_9BACT</name>
<feature type="region of interest" description="Disordered" evidence="1">
    <location>
        <begin position="1"/>
        <end position="24"/>
    </location>
</feature>
<dbReference type="Gene3D" id="3.30.420.40">
    <property type="match status" value="1"/>
</dbReference>
<feature type="domain" description="Hydantoinase A/oxoprolinase" evidence="2">
    <location>
        <begin position="95"/>
        <end position="340"/>
    </location>
</feature>
<protein>
    <submittedName>
        <fullName evidence="3">Putative tetrahydromethanopterin biosynthesis protein</fullName>
    </submittedName>
</protein>
<dbReference type="NCBIfam" id="TIGR03123">
    <property type="entry name" value="one_C_unchar_1"/>
    <property type="match status" value="1"/>
</dbReference>
<dbReference type="SUPFAM" id="SSF53067">
    <property type="entry name" value="Actin-like ATPase domain"/>
    <property type="match status" value="1"/>
</dbReference>
<accession>Q4JIQ7</accession>
<organism evidence="3">
    <name type="scientific">uncultured bacterium BAC-L1N9</name>
    <dbReference type="NCBI Taxonomy" id="333371"/>
    <lineage>
        <taxon>Bacteria</taxon>
        <taxon>environmental samples</taxon>
    </lineage>
</organism>
<evidence type="ECO:0000313" key="3">
    <source>
        <dbReference type="EMBL" id="AAY89255.1"/>
    </source>
</evidence>
<dbReference type="InterPro" id="IPR043129">
    <property type="entry name" value="ATPase_NBD"/>
</dbReference>
<dbReference type="Gene3D" id="3.30.420.190">
    <property type="entry name" value="conserved archaeal protein q6m145"/>
    <property type="match status" value="1"/>
</dbReference>
<dbReference type="InterPro" id="IPR002756">
    <property type="entry name" value="MfnF"/>
</dbReference>
<reference evidence="3" key="2">
    <citation type="journal article" date="2005" name="J. Bacteriol.">
        <title>MtdC, a novel class of methylene tetrahydromethanopterin dehydrogenases.</title>
        <authorList>
            <person name="Vorholt J.A."/>
            <person name="Kalyuzhnaya M.G."/>
            <person name="Hagemeier C.H."/>
            <person name="Lidstrom M.E."/>
            <person name="Chistoserdova L."/>
        </authorList>
    </citation>
    <scope>NUCLEOTIDE SEQUENCE</scope>
</reference>
<dbReference type="EMBL" id="DQ084248">
    <property type="protein sequence ID" value="AAY89255.1"/>
    <property type="molecule type" value="Genomic_DNA"/>
</dbReference>
<dbReference type="Pfam" id="PF01968">
    <property type="entry name" value="Hydantoinase_A"/>
    <property type="match status" value="1"/>
</dbReference>
<dbReference type="InterPro" id="IPR002821">
    <property type="entry name" value="Hydantoinase_A"/>
</dbReference>
<sequence length="379" mass="40659">MSPSRCWPCSTPHGRRNQRSRPGVNPSRFNWRWWVTAEPVIGWDLGGAHLKAARLDPQGRIGPVVQVACPLWQGMEQLEEALATVLSQVGPARRHAVTMTGEMVDLFPDRAVGVTRLAAAMHDWLSPAELHFYAGDAGFLSANQVAAHTAELASANWLASATCVAAHRPDALFIDVGSTTVDLVPIVAGQVAARGRNDFARLVAGELLYTGVVRTPLMALAPAVPFEGDSVPLMAEYFATTADVYRLMEQLPDGADLHPAADGGEKSVAGSARRLARMIGRDADTAPLDAWRALAAWFGALQLRRVEEACDRLRAVHALSDAAPIVLAGVGRFLAREVATRRRWACCDFADLFSAESGSTGRASDCAPAVAVGWLLQRA</sequence>
<dbReference type="AlphaFoldDB" id="Q4JIQ7"/>